<keyword evidence="5" id="KW-1185">Reference proteome</keyword>
<organism evidence="4 5">
    <name type="scientific">Vibrio ulleungensis</name>
    <dbReference type="NCBI Taxonomy" id="2807619"/>
    <lineage>
        <taxon>Bacteria</taxon>
        <taxon>Pseudomonadati</taxon>
        <taxon>Pseudomonadota</taxon>
        <taxon>Gammaproteobacteria</taxon>
        <taxon>Vibrionales</taxon>
        <taxon>Vibrionaceae</taxon>
        <taxon>Vibrio</taxon>
    </lineage>
</organism>
<accession>A0ABS2HE54</accession>
<dbReference type="RefSeq" id="WP_205156944.1">
    <property type="nucleotide sequence ID" value="NZ_JAFEUM010000001.1"/>
</dbReference>
<keyword evidence="1" id="KW-0808">Transferase</keyword>
<dbReference type="Gene3D" id="3.40.1190.20">
    <property type="match status" value="1"/>
</dbReference>
<evidence type="ECO:0000313" key="5">
    <source>
        <dbReference type="Proteomes" id="UP000809621"/>
    </source>
</evidence>
<dbReference type="PANTHER" id="PTHR10584:SF166">
    <property type="entry name" value="RIBOKINASE"/>
    <property type="match status" value="1"/>
</dbReference>
<name>A0ABS2HE54_9VIBR</name>
<dbReference type="SUPFAM" id="SSF53613">
    <property type="entry name" value="Ribokinase-like"/>
    <property type="match status" value="1"/>
</dbReference>
<dbReference type="Pfam" id="PF00294">
    <property type="entry name" value="PfkB"/>
    <property type="match status" value="1"/>
</dbReference>
<dbReference type="InterPro" id="IPR011611">
    <property type="entry name" value="PfkB_dom"/>
</dbReference>
<keyword evidence="2 4" id="KW-0418">Kinase</keyword>
<dbReference type="EMBL" id="JAFEUM010000001">
    <property type="protein sequence ID" value="MBM7035334.1"/>
    <property type="molecule type" value="Genomic_DNA"/>
</dbReference>
<dbReference type="PROSITE" id="PS00583">
    <property type="entry name" value="PFKB_KINASES_1"/>
    <property type="match status" value="1"/>
</dbReference>
<dbReference type="Proteomes" id="UP000809621">
    <property type="component" value="Unassembled WGS sequence"/>
</dbReference>
<comment type="caution">
    <text evidence="4">The sequence shown here is derived from an EMBL/GenBank/DDBJ whole genome shotgun (WGS) entry which is preliminary data.</text>
</comment>
<dbReference type="PANTHER" id="PTHR10584">
    <property type="entry name" value="SUGAR KINASE"/>
    <property type="match status" value="1"/>
</dbReference>
<reference evidence="4 5" key="1">
    <citation type="submission" date="2021-02" db="EMBL/GenBank/DDBJ databases">
        <authorList>
            <person name="Park J.-S."/>
        </authorList>
    </citation>
    <scope>NUCLEOTIDE SEQUENCE [LARGE SCALE GENOMIC DNA]</scope>
    <source>
        <strain evidence="4 5">188UL20-2</strain>
    </source>
</reference>
<evidence type="ECO:0000313" key="4">
    <source>
        <dbReference type="EMBL" id="MBM7035334.1"/>
    </source>
</evidence>
<dbReference type="GO" id="GO:0016301">
    <property type="term" value="F:kinase activity"/>
    <property type="evidence" value="ECO:0007669"/>
    <property type="project" value="UniProtKB-KW"/>
</dbReference>
<proteinExistence type="predicted"/>
<gene>
    <name evidence="4" type="ORF">JQC93_02855</name>
</gene>
<protein>
    <submittedName>
        <fullName evidence="4">Carbohydrate kinase family protein</fullName>
    </submittedName>
</protein>
<dbReference type="PROSITE" id="PS00584">
    <property type="entry name" value="PFKB_KINASES_2"/>
    <property type="match status" value="1"/>
</dbReference>
<evidence type="ECO:0000259" key="3">
    <source>
        <dbReference type="Pfam" id="PF00294"/>
    </source>
</evidence>
<evidence type="ECO:0000256" key="2">
    <source>
        <dbReference type="ARBA" id="ARBA00022777"/>
    </source>
</evidence>
<dbReference type="CDD" id="cd01166">
    <property type="entry name" value="KdgK"/>
    <property type="match status" value="1"/>
</dbReference>
<feature type="domain" description="Carbohydrate kinase PfkB" evidence="3">
    <location>
        <begin position="1"/>
        <end position="295"/>
    </location>
</feature>
<dbReference type="InterPro" id="IPR002173">
    <property type="entry name" value="Carboh/pur_kinase_PfkB_CS"/>
</dbReference>
<evidence type="ECO:0000256" key="1">
    <source>
        <dbReference type="ARBA" id="ARBA00022679"/>
    </source>
</evidence>
<dbReference type="InterPro" id="IPR029056">
    <property type="entry name" value="Ribokinase-like"/>
</dbReference>
<sequence>MKSIACVGMAVADLIVGPTESFHFTQDVTLLDTVTTKPGGDAANVALNLGAMGVPVSLHTKLGSDLFGDWLINTYAGEGVDTQYVNQTDGDSTGVAIALVDKHGERVFLYRGGAVDSLALNDLDQSAILHHDIVHCSGFFLLPSLEEKGLPKLFAKAREQGVKTSLDVGWDNSGRWLKTIGPMLPSLDYFLPTLNEAQQIAEKSTIEECAQYFVDAGVSQVVIKAGAKGAYAHDGQIGFWVHAQPIDGVVDTTGAGDGFVSGFLASIARGLPFKDAVHNANRAGAIVVQQYGSTGAIKNYQQIELQGNNYEAVV</sequence>